<evidence type="ECO:0000256" key="2">
    <source>
        <dbReference type="ARBA" id="ARBA00010735"/>
    </source>
</evidence>
<dbReference type="STRING" id="113653.GAH_01879"/>
<evidence type="ECO:0000256" key="8">
    <source>
        <dbReference type="SAM" id="Phobius"/>
    </source>
</evidence>
<keyword evidence="5 8" id="KW-0812">Transmembrane</keyword>
<sequence>MALRRALPVMVSYFFISMAFGVLASPYFGSLSVLMSLSVFAGAAQFIALRMVEENADIWLIILTTLLINSRHLLMSSDMSGIFRGLNPIKRAVMAFGITDETFAVGISSVKGTGDWGFQVRLNFLALSAWVSGTAFGIAFGQLIPEKIYSILPFGLTAMFIAILTSSVRGISYAVSAIVAGVIAVVIGSSTGIIFAALAGIVAGGVAERWTG</sequence>
<evidence type="ECO:0000256" key="3">
    <source>
        <dbReference type="ARBA" id="ARBA00022448"/>
    </source>
</evidence>
<evidence type="ECO:0000256" key="1">
    <source>
        <dbReference type="ARBA" id="ARBA00004651"/>
    </source>
</evidence>
<dbReference type="RefSeq" id="WP_048096337.1">
    <property type="nucleotide sequence ID" value="NZ_CP011267.1"/>
</dbReference>
<name>A0A0F7IG53_9EURY</name>
<keyword evidence="6 8" id="KW-1133">Transmembrane helix</keyword>
<dbReference type="GO" id="GO:1903785">
    <property type="term" value="P:L-valine transmembrane transport"/>
    <property type="evidence" value="ECO:0007669"/>
    <property type="project" value="TreeGrafter"/>
</dbReference>
<comment type="similarity">
    <text evidence="2">Belongs to the AzlC family.</text>
</comment>
<keyword evidence="10" id="KW-1185">Reference proteome</keyword>
<dbReference type="Pfam" id="PF03591">
    <property type="entry name" value="AzlC"/>
    <property type="match status" value="1"/>
</dbReference>
<protein>
    <submittedName>
        <fullName evidence="9">Putative branched-chain amino acid permease (azaleucine resistance)</fullName>
    </submittedName>
</protein>
<keyword evidence="4" id="KW-1003">Cell membrane</keyword>
<keyword evidence="7 8" id="KW-0472">Membrane</keyword>
<evidence type="ECO:0000256" key="5">
    <source>
        <dbReference type="ARBA" id="ARBA00022692"/>
    </source>
</evidence>
<feature type="transmembrane region" description="Helical" evidence="8">
    <location>
        <begin position="7"/>
        <end position="25"/>
    </location>
</feature>
<dbReference type="PANTHER" id="PTHR34979">
    <property type="entry name" value="INNER MEMBRANE PROTEIN YGAZ"/>
    <property type="match status" value="1"/>
</dbReference>
<dbReference type="Proteomes" id="UP000034723">
    <property type="component" value="Chromosome"/>
</dbReference>
<feature type="transmembrane region" description="Helical" evidence="8">
    <location>
        <begin position="122"/>
        <end position="141"/>
    </location>
</feature>
<dbReference type="GeneID" id="24804445"/>
<feature type="transmembrane region" description="Helical" evidence="8">
    <location>
        <begin position="148"/>
        <end position="168"/>
    </location>
</feature>
<evidence type="ECO:0000256" key="4">
    <source>
        <dbReference type="ARBA" id="ARBA00022475"/>
    </source>
</evidence>
<dbReference type="InterPro" id="IPR011606">
    <property type="entry name" value="Brnchd-chn_aa_trnsp_permease"/>
</dbReference>
<evidence type="ECO:0000313" key="10">
    <source>
        <dbReference type="Proteomes" id="UP000034723"/>
    </source>
</evidence>
<evidence type="ECO:0000256" key="7">
    <source>
        <dbReference type="ARBA" id="ARBA00023136"/>
    </source>
</evidence>
<reference evidence="9 10" key="1">
    <citation type="submission" date="2015-04" db="EMBL/GenBank/DDBJ databases">
        <title>The complete genome sequence of the hyperthermophilic, obligate iron-reducing archaeon Geoglobus ahangari strain 234T.</title>
        <authorList>
            <person name="Manzella M.P."/>
            <person name="Holmes D.E."/>
            <person name="Rocheleau J.M."/>
            <person name="Chung A."/>
            <person name="Reguera G."/>
            <person name="Kashefi K."/>
        </authorList>
    </citation>
    <scope>NUCLEOTIDE SEQUENCE [LARGE SCALE GENOMIC DNA]</scope>
    <source>
        <strain evidence="9 10">234</strain>
    </source>
</reference>
<dbReference type="GO" id="GO:0005886">
    <property type="term" value="C:plasma membrane"/>
    <property type="evidence" value="ECO:0007669"/>
    <property type="project" value="UniProtKB-SubCell"/>
</dbReference>
<keyword evidence="3" id="KW-0813">Transport</keyword>
<feature type="transmembrane region" description="Helical" evidence="8">
    <location>
        <begin position="56"/>
        <end position="74"/>
    </location>
</feature>
<proteinExistence type="inferred from homology"/>
<comment type="subcellular location">
    <subcellularLocation>
        <location evidence="1">Cell membrane</location>
        <topology evidence="1">Multi-pass membrane protein</topology>
    </subcellularLocation>
</comment>
<dbReference type="EMBL" id="CP011267">
    <property type="protein sequence ID" value="AKG90844.1"/>
    <property type="molecule type" value="Genomic_DNA"/>
</dbReference>
<evidence type="ECO:0000313" key="9">
    <source>
        <dbReference type="EMBL" id="AKG90844.1"/>
    </source>
</evidence>
<organism evidence="9 10">
    <name type="scientific">Geoglobus ahangari</name>
    <dbReference type="NCBI Taxonomy" id="113653"/>
    <lineage>
        <taxon>Archaea</taxon>
        <taxon>Methanobacteriati</taxon>
        <taxon>Methanobacteriota</taxon>
        <taxon>Archaeoglobi</taxon>
        <taxon>Archaeoglobales</taxon>
        <taxon>Archaeoglobaceae</taxon>
        <taxon>Geoglobus</taxon>
    </lineage>
</organism>
<gene>
    <name evidence="9" type="ORF">GAH_01879</name>
</gene>
<dbReference type="InParanoid" id="A0A0F7IG53"/>
<dbReference type="OrthoDB" id="51586at2157"/>
<evidence type="ECO:0000256" key="6">
    <source>
        <dbReference type="ARBA" id="ARBA00022989"/>
    </source>
</evidence>
<dbReference type="AlphaFoldDB" id="A0A0F7IG53"/>
<dbReference type="HOGENOM" id="CLU_065777_3_1_2"/>
<dbReference type="KEGG" id="gah:GAH_01879"/>
<feature type="transmembrane region" description="Helical" evidence="8">
    <location>
        <begin position="174"/>
        <end position="207"/>
    </location>
</feature>
<dbReference type="PANTHER" id="PTHR34979:SF1">
    <property type="entry name" value="INNER MEMBRANE PROTEIN YGAZ"/>
    <property type="match status" value="1"/>
</dbReference>
<accession>A0A0F7IG53</accession>